<proteinExistence type="predicted"/>
<organism evidence="1">
    <name type="scientific">Salmonella enterica subsp. enterica serovar Java</name>
    <dbReference type="NCBI Taxonomy" id="224729"/>
    <lineage>
        <taxon>Bacteria</taxon>
        <taxon>Pseudomonadati</taxon>
        <taxon>Pseudomonadota</taxon>
        <taxon>Gammaproteobacteria</taxon>
        <taxon>Enterobacterales</taxon>
        <taxon>Enterobacteriaceae</taxon>
        <taxon>Salmonella</taxon>
    </lineage>
</organism>
<accession>A0A729F899</accession>
<sequence length="22" mass="2663">RPVFTQDFASNINYSYQIWQKG</sequence>
<dbReference type="EMBL" id="DAAROF010000110">
    <property type="protein sequence ID" value="HAE3187933.1"/>
    <property type="molecule type" value="Genomic_DNA"/>
</dbReference>
<comment type="caution">
    <text evidence="1">The sequence shown here is derived from an EMBL/GenBank/DDBJ whole genome shotgun (WGS) entry which is preliminary data.</text>
</comment>
<protein>
    <submittedName>
        <fullName evidence="1">Trimethoprim-resistant dihydrofolate reductase DfrA1</fullName>
    </submittedName>
</protein>
<evidence type="ECO:0000313" key="1">
    <source>
        <dbReference type="EMBL" id="HAE3187933.1"/>
    </source>
</evidence>
<feature type="non-terminal residue" evidence="1">
    <location>
        <position position="1"/>
    </location>
</feature>
<reference evidence="1" key="2">
    <citation type="submission" date="2018-07" db="EMBL/GenBank/DDBJ databases">
        <authorList>
            <consortium name="NCBI Pathogen Detection Project"/>
        </authorList>
    </citation>
    <scope>NUCLEOTIDE SEQUENCE</scope>
    <source>
        <strain evidence="1">Salmonella enterica</strain>
    </source>
</reference>
<reference evidence="1" key="1">
    <citation type="journal article" date="2018" name="Genome Biol.">
        <title>SKESA: strategic k-mer extension for scrupulous assemblies.</title>
        <authorList>
            <person name="Souvorov A."/>
            <person name="Agarwala R."/>
            <person name="Lipman D.J."/>
        </authorList>
    </citation>
    <scope>NUCLEOTIDE SEQUENCE</scope>
    <source>
        <strain evidence="1">Salmonella enterica</strain>
    </source>
</reference>
<dbReference type="AlphaFoldDB" id="A0A729F899"/>
<gene>
    <name evidence="1" type="ORF">G3943_004586</name>
</gene>
<name>A0A729F899_SALEB</name>